<gene>
    <name evidence="6" type="ORF">U1T56_12410</name>
</gene>
<organism evidence="6 7">
    <name type="scientific">Benzoatithermus flavus</name>
    <dbReference type="NCBI Taxonomy" id="3108223"/>
    <lineage>
        <taxon>Bacteria</taxon>
        <taxon>Pseudomonadati</taxon>
        <taxon>Pseudomonadota</taxon>
        <taxon>Alphaproteobacteria</taxon>
        <taxon>Geminicoccales</taxon>
        <taxon>Geminicoccaceae</taxon>
        <taxon>Benzoatithermus</taxon>
    </lineage>
</organism>
<comment type="caution">
    <text evidence="6">The sequence shown here is derived from an EMBL/GenBank/DDBJ whole genome shotgun (WGS) entry which is preliminary data.</text>
</comment>
<keyword evidence="7" id="KW-1185">Reference proteome</keyword>
<name>A0ABU8XVH7_9PROT</name>
<keyword evidence="2" id="KW-0186">Copper</keyword>
<dbReference type="EMBL" id="JBBLZC010000011">
    <property type="protein sequence ID" value="MEK0083957.1"/>
    <property type="molecule type" value="Genomic_DNA"/>
</dbReference>
<dbReference type="RefSeq" id="WP_418159808.1">
    <property type="nucleotide sequence ID" value="NZ_JBBLZC010000011.1"/>
</dbReference>
<feature type="domain" description="Thioredoxin" evidence="5">
    <location>
        <begin position="14"/>
        <end position="202"/>
    </location>
</feature>
<keyword evidence="3" id="KW-0812">Transmembrane</keyword>
<keyword evidence="3" id="KW-0472">Membrane</keyword>
<dbReference type="SUPFAM" id="SSF52833">
    <property type="entry name" value="Thioredoxin-like"/>
    <property type="match status" value="1"/>
</dbReference>
<accession>A0ABU8XVH7</accession>
<dbReference type="InterPro" id="IPR003782">
    <property type="entry name" value="SCO1/SenC"/>
</dbReference>
<reference evidence="6 7" key="1">
    <citation type="submission" date="2024-01" db="EMBL/GenBank/DDBJ databases">
        <title>Multi-omics insights into the function and evolution of sodium benzoate biodegradation pathways in Benzoatithermus flavus gen. nov., sp. nov. from hot spring.</title>
        <authorList>
            <person name="Hu C.-J."/>
            <person name="Li W.-J."/>
        </authorList>
    </citation>
    <scope>NUCLEOTIDE SEQUENCE [LARGE SCALE GENOMIC DNA]</scope>
    <source>
        <strain evidence="6 7">SYSU G07066</strain>
    </source>
</reference>
<sequence length="266" mass="27978">MRPLRLAVPLLAALLLAAPARPQTLQDRAAVDPPLGAQVPTALPFRDETGRSVRLAALLGAVPVILAPVYYTCPNLCGVTLAALLAGLRDTPLAPGRDYRVVAVSIDPAEGPKDAAVAEEKALTQFPEARAAVRFLTGDAAPVADLMRAIGYRYRRDDAIDPFTHAAGAAVLAPDGRLARWLPGIGFEPQDLRLALVEAGEGRIGTLGDRLLLLCSHFDPLTGRYTGAVMSLVRGLGAGTALLLAGTLGGAFLRERRRSGRERGDG</sequence>
<proteinExistence type="inferred from homology"/>
<feature type="chain" id="PRO_5046238035" evidence="4">
    <location>
        <begin position="23"/>
        <end position="266"/>
    </location>
</feature>
<dbReference type="InterPro" id="IPR036249">
    <property type="entry name" value="Thioredoxin-like_sf"/>
</dbReference>
<feature type="transmembrane region" description="Helical" evidence="3">
    <location>
        <begin position="232"/>
        <end position="253"/>
    </location>
</feature>
<evidence type="ECO:0000256" key="3">
    <source>
        <dbReference type="SAM" id="Phobius"/>
    </source>
</evidence>
<dbReference type="Gene3D" id="3.40.30.10">
    <property type="entry name" value="Glutaredoxin"/>
    <property type="match status" value="1"/>
</dbReference>
<keyword evidence="3" id="KW-1133">Transmembrane helix</keyword>
<dbReference type="CDD" id="cd02968">
    <property type="entry name" value="SCO"/>
    <property type="match status" value="1"/>
</dbReference>
<dbReference type="PROSITE" id="PS51352">
    <property type="entry name" value="THIOREDOXIN_2"/>
    <property type="match status" value="1"/>
</dbReference>
<comment type="similarity">
    <text evidence="1">Belongs to the SCO1/2 family.</text>
</comment>
<evidence type="ECO:0000256" key="2">
    <source>
        <dbReference type="ARBA" id="ARBA00023008"/>
    </source>
</evidence>
<evidence type="ECO:0000313" key="6">
    <source>
        <dbReference type="EMBL" id="MEK0083957.1"/>
    </source>
</evidence>
<evidence type="ECO:0000256" key="1">
    <source>
        <dbReference type="ARBA" id="ARBA00010996"/>
    </source>
</evidence>
<keyword evidence="4" id="KW-0732">Signal</keyword>
<evidence type="ECO:0000313" key="7">
    <source>
        <dbReference type="Proteomes" id="UP001375743"/>
    </source>
</evidence>
<protein>
    <submittedName>
        <fullName evidence="6">SCO family protein</fullName>
    </submittedName>
</protein>
<feature type="signal peptide" evidence="4">
    <location>
        <begin position="1"/>
        <end position="22"/>
    </location>
</feature>
<evidence type="ECO:0000259" key="5">
    <source>
        <dbReference type="PROSITE" id="PS51352"/>
    </source>
</evidence>
<dbReference type="InterPro" id="IPR013766">
    <property type="entry name" value="Thioredoxin_domain"/>
</dbReference>
<dbReference type="Proteomes" id="UP001375743">
    <property type="component" value="Unassembled WGS sequence"/>
</dbReference>
<dbReference type="Pfam" id="PF02630">
    <property type="entry name" value="SCO1-SenC"/>
    <property type="match status" value="1"/>
</dbReference>
<evidence type="ECO:0000256" key="4">
    <source>
        <dbReference type="SAM" id="SignalP"/>
    </source>
</evidence>